<evidence type="ECO:0000256" key="2">
    <source>
        <dbReference type="ARBA" id="ARBA00023125"/>
    </source>
</evidence>
<dbReference type="GO" id="GO:0003700">
    <property type="term" value="F:DNA-binding transcription factor activity"/>
    <property type="evidence" value="ECO:0007669"/>
    <property type="project" value="TreeGrafter"/>
</dbReference>
<gene>
    <name evidence="5" type="ORF">SAMN04489797_1719</name>
</gene>
<accession>A0A1H1SPH4</accession>
<dbReference type="SMART" id="SM00354">
    <property type="entry name" value="HTH_LACI"/>
    <property type="match status" value="1"/>
</dbReference>
<dbReference type="STRING" id="1249933.SAMN04489797_1719"/>
<dbReference type="CDD" id="cd06267">
    <property type="entry name" value="PBP1_LacI_sugar_binding-like"/>
    <property type="match status" value="1"/>
</dbReference>
<dbReference type="PROSITE" id="PS50932">
    <property type="entry name" value="HTH_LACI_2"/>
    <property type="match status" value="1"/>
</dbReference>
<feature type="domain" description="HTH lacI-type" evidence="4">
    <location>
        <begin position="6"/>
        <end position="60"/>
    </location>
</feature>
<dbReference type="InterPro" id="IPR000843">
    <property type="entry name" value="HTH_LacI"/>
</dbReference>
<keyword evidence="2" id="KW-0238">DNA-binding</keyword>
<dbReference type="GO" id="GO:0000976">
    <property type="term" value="F:transcription cis-regulatory region binding"/>
    <property type="evidence" value="ECO:0007669"/>
    <property type="project" value="TreeGrafter"/>
</dbReference>
<name>A0A1H1SPH4_9FLAO</name>
<evidence type="ECO:0000256" key="3">
    <source>
        <dbReference type="ARBA" id="ARBA00023163"/>
    </source>
</evidence>
<dbReference type="Gene3D" id="1.10.260.40">
    <property type="entry name" value="lambda repressor-like DNA-binding domains"/>
    <property type="match status" value="1"/>
</dbReference>
<evidence type="ECO:0000259" key="4">
    <source>
        <dbReference type="PROSITE" id="PS50932"/>
    </source>
</evidence>
<keyword evidence="3" id="KW-0804">Transcription</keyword>
<organism evidence="5 6">
    <name type="scientific">Winogradskyella sediminis</name>
    <dbReference type="NCBI Taxonomy" id="1382466"/>
    <lineage>
        <taxon>Bacteria</taxon>
        <taxon>Pseudomonadati</taxon>
        <taxon>Bacteroidota</taxon>
        <taxon>Flavobacteriia</taxon>
        <taxon>Flavobacteriales</taxon>
        <taxon>Flavobacteriaceae</taxon>
        <taxon>Winogradskyella</taxon>
    </lineage>
</organism>
<dbReference type="Pfam" id="PF00356">
    <property type="entry name" value="LacI"/>
    <property type="match status" value="1"/>
</dbReference>
<dbReference type="AlphaFoldDB" id="A0A1H1SPH4"/>
<dbReference type="CDD" id="cd01392">
    <property type="entry name" value="HTH_LacI"/>
    <property type="match status" value="1"/>
</dbReference>
<protein>
    <submittedName>
        <fullName evidence="5">Sugar binding domain of LacI family protein</fullName>
    </submittedName>
</protein>
<dbReference type="SUPFAM" id="SSF47413">
    <property type="entry name" value="lambda repressor-like DNA-binding domains"/>
    <property type="match status" value="1"/>
</dbReference>
<evidence type="ECO:0000313" key="6">
    <source>
        <dbReference type="Proteomes" id="UP000198963"/>
    </source>
</evidence>
<dbReference type="SUPFAM" id="SSF53822">
    <property type="entry name" value="Periplasmic binding protein-like I"/>
    <property type="match status" value="1"/>
</dbReference>
<dbReference type="RefSeq" id="WP_092446157.1">
    <property type="nucleotide sequence ID" value="NZ_JBLXAG010000014.1"/>
</dbReference>
<dbReference type="PANTHER" id="PTHR30146:SF109">
    <property type="entry name" value="HTH-TYPE TRANSCRIPTIONAL REGULATOR GALS"/>
    <property type="match status" value="1"/>
</dbReference>
<keyword evidence="6" id="KW-1185">Reference proteome</keyword>
<evidence type="ECO:0000256" key="1">
    <source>
        <dbReference type="ARBA" id="ARBA00023015"/>
    </source>
</evidence>
<dbReference type="EMBL" id="LT629774">
    <property type="protein sequence ID" value="SDS49309.1"/>
    <property type="molecule type" value="Genomic_DNA"/>
</dbReference>
<proteinExistence type="predicted"/>
<keyword evidence="1" id="KW-0805">Transcription regulation</keyword>
<reference evidence="5 6" key="1">
    <citation type="submission" date="2016-10" db="EMBL/GenBank/DDBJ databases">
        <authorList>
            <person name="Varghese N."/>
            <person name="Submissions S."/>
        </authorList>
    </citation>
    <scope>NUCLEOTIDE SEQUENCE [LARGE SCALE GENOMIC DNA]</scope>
    <source>
        <strain evidence="5 6">RHA_55</strain>
    </source>
</reference>
<dbReference type="PANTHER" id="PTHR30146">
    <property type="entry name" value="LACI-RELATED TRANSCRIPTIONAL REPRESSOR"/>
    <property type="match status" value="1"/>
</dbReference>
<evidence type="ECO:0000313" key="5">
    <source>
        <dbReference type="EMBL" id="SDS49309.1"/>
    </source>
</evidence>
<dbReference type="Proteomes" id="UP000198963">
    <property type="component" value="Chromosome I"/>
</dbReference>
<dbReference type="InterPro" id="IPR028082">
    <property type="entry name" value="Peripla_BP_I"/>
</dbReference>
<dbReference type="InterPro" id="IPR010982">
    <property type="entry name" value="Lambda_DNA-bd_dom_sf"/>
</dbReference>
<sequence length="204" mass="23432">MIQPKTTLSEISKALNLSVSTISKSLSDSAEISITTKKRVQEFARQCNYVPNHFATSCRRGYTKTIGLIIPTILDPFYAKVFIGIEKYLDQNNYKLIVSISDESIEKESKNLTKMGDGSVDGIIIYTTKETELRNDYSHIDLFTKKRKPVLTFDRPHEMIHNNTIIEYLETENLGTEAAKLILKRIKNAEINHYRRKIRIDTLT</sequence>
<dbReference type="Gene3D" id="3.40.50.2300">
    <property type="match status" value="1"/>
</dbReference>